<feature type="transmembrane region" description="Helical" evidence="8">
    <location>
        <begin position="29"/>
        <end position="51"/>
    </location>
</feature>
<feature type="compositionally biased region" description="Basic residues" evidence="7">
    <location>
        <begin position="443"/>
        <end position="458"/>
    </location>
</feature>
<feature type="transmembrane region" description="Helical" evidence="8">
    <location>
        <begin position="834"/>
        <end position="856"/>
    </location>
</feature>
<dbReference type="Proteomes" id="UP001150062">
    <property type="component" value="Unassembled WGS sequence"/>
</dbReference>
<feature type="region of interest" description="Disordered" evidence="7">
    <location>
        <begin position="1035"/>
        <end position="1095"/>
    </location>
</feature>
<evidence type="ECO:0000313" key="10">
    <source>
        <dbReference type="EMBL" id="KAJ6227979.1"/>
    </source>
</evidence>
<dbReference type="Gene3D" id="1.20.1640.10">
    <property type="entry name" value="Multidrug efflux transporter AcrB transmembrane domain"/>
    <property type="match status" value="2"/>
</dbReference>
<evidence type="ECO:0000256" key="8">
    <source>
        <dbReference type="SAM" id="Phobius"/>
    </source>
</evidence>
<organism evidence="10 11">
    <name type="scientific">Anaeramoeba flamelloides</name>
    <dbReference type="NCBI Taxonomy" id="1746091"/>
    <lineage>
        <taxon>Eukaryota</taxon>
        <taxon>Metamonada</taxon>
        <taxon>Anaeramoebidae</taxon>
        <taxon>Anaeramoeba</taxon>
    </lineage>
</organism>
<evidence type="ECO:0000256" key="6">
    <source>
        <dbReference type="ARBA" id="ARBA00038046"/>
    </source>
</evidence>
<keyword evidence="4 8" id="KW-0472">Membrane</keyword>
<feature type="compositionally biased region" description="Basic residues" evidence="7">
    <location>
        <begin position="1040"/>
        <end position="1053"/>
    </location>
</feature>
<feature type="region of interest" description="Disordered" evidence="7">
    <location>
        <begin position="442"/>
        <end position="518"/>
    </location>
</feature>
<evidence type="ECO:0000256" key="2">
    <source>
        <dbReference type="ARBA" id="ARBA00022692"/>
    </source>
</evidence>
<feature type="domain" description="SSD" evidence="9">
    <location>
        <begin position="319"/>
        <end position="430"/>
    </location>
</feature>
<feature type="transmembrane region" description="Helical" evidence="8">
    <location>
        <begin position="903"/>
        <end position="932"/>
    </location>
</feature>
<keyword evidence="5" id="KW-0325">Glycoprotein</keyword>
<feature type="compositionally biased region" description="Polar residues" evidence="7">
    <location>
        <begin position="465"/>
        <end position="475"/>
    </location>
</feature>
<name>A0ABQ8X637_9EUKA</name>
<feature type="transmembrane region" description="Helical" evidence="8">
    <location>
        <begin position="372"/>
        <end position="392"/>
    </location>
</feature>
<sequence>MTQKKPEKKFLKNADGLNPIPVFIVKHPWVTICISLGIALAMTFGCLGFEFKYDETMTNFVVRKGKTADQIEGVMMVFREETFFDSNTYEYMSSEHQQQTQAIGGIGFYYECTDCDNLITKEHLERIYKFEQKILNNDDYTTYCLRTLNSDECMSRSTFLDYFYEEGQQIADLQIGAQNLYNNEDDRRQYCDTGFNNETLKCKFMSSGFGFGGPLEGYKNKDDRTSEQEKKFEDWVVGFIPDLAEETNTDNFEILYLGSGITMKAINDLIMHDTMLINISLALVYFYTFFHTKTIILTLLGIFHVMLSLPMSYFFYTAILGVEWFSMLNFLSLFVVLGIGCDDIFIMLDAWRQSKFQRKEISKNQFTRMNWAYNRASVTMLITTITSTGAFFGNIASTIPPIRYFGIFTGMAIIFNYFLVVTWFPAVLVIWSRNGEGQCCCSHGKKTKKKRTTRRTRRRGEGDKSLNNSADSNYSDFELGTKHQNSKRKESPTDTEKDSDQNLETMSSDTDSKISKNSSHLQGSLKLGFDIEKLRFLEKYFYKYHVTFLKKYRWPILFVFIGLLIAFTIQTAKLKPAEEVTEFLPNDHFLKRAIDADAEEFYTSAQVKTAYIQWGVKGIDREGVDPLEVDDLGEPIYDKDWQPHLKSSQEWVIEVCDRLRDKFEGSVYRTDQLICFMEDFRDWVTNETLAGGSYAFPVEEDEFEPLLYAFTNYARTEIMDSTLEPETMLIPYTYRNTIAFDKETKELRMYDIQFNLVISGYATATTTRPLFDKVEDFVDEINQDAPHGMDIAGNIGWSWMEMLTEEVLLNVAITTVAVSLAIAYIIILVSTDNLIISLLAIISIGGIVVTIIGMMVSLGWQLGVIESVSMTIIVGICVDYIVHFCHAYNIAPYKTAFDKLRVAITNLGISVVSAAITTLFASFVMMLTYFMMFKRFGIFIWMTIISSVLWSFFFFFCLLIFFGPTGDKGKLSLIMKKMFCKEKYEEYLKSKNEKLNANKKKSDSSDYNPNPLDDENFVEIETQYALRQHTINENKSIQKNIKKKKNKKKKKLKQSQSISSNNSSDTRNNTSSSDTSDTTDTHDSPSSNNTQSSSD</sequence>
<evidence type="ECO:0000256" key="3">
    <source>
        <dbReference type="ARBA" id="ARBA00022989"/>
    </source>
</evidence>
<gene>
    <name evidence="10" type="ORF">M0813_09394</name>
</gene>
<feature type="transmembrane region" description="Helical" evidence="8">
    <location>
        <begin position="552"/>
        <end position="569"/>
    </location>
</feature>
<evidence type="ECO:0000256" key="4">
    <source>
        <dbReference type="ARBA" id="ARBA00023136"/>
    </source>
</evidence>
<dbReference type="PROSITE" id="PS50156">
    <property type="entry name" value="SSD"/>
    <property type="match status" value="1"/>
</dbReference>
<evidence type="ECO:0000256" key="7">
    <source>
        <dbReference type="SAM" id="MobiDB-lite"/>
    </source>
</evidence>
<dbReference type="InterPro" id="IPR053958">
    <property type="entry name" value="HMGCR/SNAP/NPC1-like_SSD"/>
</dbReference>
<dbReference type="PANTHER" id="PTHR45951:SF7">
    <property type="entry name" value="SSD DOMAIN-CONTAINING PROTEIN"/>
    <property type="match status" value="1"/>
</dbReference>
<feature type="transmembrane region" description="Helical" evidence="8">
    <location>
        <begin position="328"/>
        <end position="351"/>
    </location>
</feature>
<feature type="transmembrane region" description="Helical" evidence="8">
    <location>
        <begin position="938"/>
        <end position="962"/>
    </location>
</feature>
<evidence type="ECO:0000313" key="11">
    <source>
        <dbReference type="Proteomes" id="UP001150062"/>
    </source>
</evidence>
<evidence type="ECO:0000256" key="5">
    <source>
        <dbReference type="ARBA" id="ARBA00023180"/>
    </source>
</evidence>
<comment type="subcellular location">
    <subcellularLocation>
        <location evidence="1">Membrane</location>
        <topology evidence="1">Multi-pass membrane protein</topology>
    </subcellularLocation>
</comment>
<proteinExistence type="inferred from homology"/>
<dbReference type="EMBL" id="JAOAOG010000331">
    <property type="protein sequence ID" value="KAJ6227979.1"/>
    <property type="molecule type" value="Genomic_DNA"/>
</dbReference>
<evidence type="ECO:0000259" key="9">
    <source>
        <dbReference type="PROSITE" id="PS50156"/>
    </source>
</evidence>
<feature type="transmembrane region" description="Helical" evidence="8">
    <location>
        <begin position="868"/>
        <end position="891"/>
    </location>
</feature>
<feature type="compositionally biased region" description="Basic and acidic residues" evidence="7">
    <location>
        <begin position="487"/>
        <end position="500"/>
    </location>
</feature>
<dbReference type="InterPro" id="IPR052081">
    <property type="entry name" value="Dispatched_Hh_regulator"/>
</dbReference>
<feature type="compositionally biased region" description="Low complexity" evidence="7">
    <location>
        <begin position="1054"/>
        <end position="1095"/>
    </location>
</feature>
<comment type="similarity">
    <text evidence="6">Belongs to the dispatched family.</text>
</comment>
<keyword evidence="3 8" id="KW-1133">Transmembrane helix</keyword>
<dbReference type="SUPFAM" id="SSF82866">
    <property type="entry name" value="Multidrug efflux transporter AcrB transmembrane domain"/>
    <property type="match status" value="2"/>
</dbReference>
<feature type="transmembrane region" description="Helical" evidence="8">
    <location>
        <begin position="807"/>
        <end position="827"/>
    </location>
</feature>
<dbReference type="Pfam" id="PF12349">
    <property type="entry name" value="Sterol-sensing"/>
    <property type="match status" value="1"/>
</dbReference>
<keyword evidence="2 8" id="KW-0812">Transmembrane</keyword>
<comment type="caution">
    <text evidence="10">The sequence shown here is derived from an EMBL/GenBank/DDBJ whole genome shotgun (WGS) entry which is preliminary data.</text>
</comment>
<accession>A0ABQ8X637</accession>
<dbReference type="PANTHER" id="PTHR45951">
    <property type="entry name" value="PROTEIN DISPATCHED-RELATED"/>
    <property type="match status" value="1"/>
</dbReference>
<feature type="compositionally biased region" description="Polar residues" evidence="7">
    <location>
        <begin position="502"/>
        <end position="518"/>
    </location>
</feature>
<dbReference type="InterPro" id="IPR000731">
    <property type="entry name" value="SSD"/>
</dbReference>
<feature type="transmembrane region" description="Helical" evidence="8">
    <location>
        <begin position="404"/>
        <end position="431"/>
    </location>
</feature>
<keyword evidence="11" id="KW-1185">Reference proteome</keyword>
<evidence type="ECO:0000256" key="1">
    <source>
        <dbReference type="ARBA" id="ARBA00004141"/>
    </source>
</evidence>
<reference evidence="10" key="1">
    <citation type="submission" date="2022-08" db="EMBL/GenBank/DDBJ databases">
        <title>Novel sulfate-reducing endosymbionts in the free-living metamonad Anaeramoeba.</title>
        <authorList>
            <person name="Jerlstrom-Hultqvist J."/>
            <person name="Cepicka I."/>
            <person name="Gallot-Lavallee L."/>
            <person name="Salas-Leiva D."/>
            <person name="Curtis B.A."/>
            <person name="Zahonova K."/>
            <person name="Pipaliya S."/>
            <person name="Dacks J."/>
            <person name="Roger A.J."/>
        </authorList>
    </citation>
    <scope>NUCLEOTIDE SEQUENCE</scope>
    <source>
        <strain evidence="10">Schooner1</strain>
    </source>
</reference>
<protein>
    <submittedName>
        <fullName evidence="10">Patched-related protein</fullName>
    </submittedName>
</protein>